<keyword evidence="2" id="KW-1133">Transmembrane helix</keyword>
<dbReference type="PANTHER" id="PTHR30046">
    <property type="entry name" value="FLAGELLAR M-RING PROTEIN"/>
    <property type="match status" value="1"/>
</dbReference>
<reference evidence="4 5" key="1">
    <citation type="submission" date="2018-12" db="EMBL/GenBank/DDBJ databases">
        <authorList>
            <consortium name="Pathogen Informatics"/>
        </authorList>
    </citation>
    <scope>NUCLEOTIDE SEQUENCE [LARGE SCALE GENOMIC DNA]</scope>
    <source>
        <strain evidence="4 5">NCTC9695</strain>
    </source>
</reference>
<feature type="compositionally biased region" description="Low complexity" evidence="1">
    <location>
        <begin position="135"/>
        <end position="144"/>
    </location>
</feature>
<keyword evidence="4" id="KW-0966">Cell projection</keyword>
<evidence type="ECO:0000313" key="5">
    <source>
        <dbReference type="Proteomes" id="UP000275777"/>
    </source>
</evidence>
<evidence type="ECO:0000256" key="1">
    <source>
        <dbReference type="SAM" id="MobiDB-lite"/>
    </source>
</evidence>
<dbReference type="Pfam" id="PF08345">
    <property type="entry name" value="YscJ_FliF_C"/>
    <property type="match status" value="1"/>
</dbReference>
<gene>
    <name evidence="4" type="primary">fliF_1</name>
    <name evidence="4" type="ORF">NCTC9695_04555</name>
</gene>
<keyword evidence="4" id="KW-0282">Flagellum</keyword>
<keyword evidence="2" id="KW-0472">Membrane</keyword>
<keyword evidence="4" id="KW-0969">Cilium</keyword>
<feature type="domain" description="Flagellar M-ring C-terminal" evidence="3">
    <location>
        <begin position="2"/>
        <end position="53"/>
    </location>
</feature>
<feature type="transmembrane region" description="Helical" evidence="2">
    <location>
        <begin position="77"/>
        <end position="95"/>
    </location>
</feature>
<dbReference type="Proteomes" id="UP000275777">
    <property type="component" value="Chromosome"/>
</dbReference>
<name>A0A447TGX5_CHRVL</name>
<organism evidence="4 5">
    <name type="scientific">Chromobacterium violaceum</name>
    <dbReference type="NCBI Taxonomy" id="536"/>
    <lineage>
        <taxon>Bacteria</taxon>
        <taxon>Pseudomonadati</taxon>
        <taxon>Pseudomonadota</taxon>
        <taxon>Betaproteobacteria</taxon>
        <taxon>Neisseriales</taxon>
        <taxon>Chromobacteriaceae</taxon>
        <taxon>Chromobacterium</taxon>
    </lineage>
</organism>
<dbReference type="InterPro" id="IPR013556">
    <property type="entry name" value="Flag_M-ring_C"/>
</dbReference>
<dbReference type="PANTHER" id="PTHR30046:SF2">
    <property type="entry name" value="YOP PROTEINS TRANSLOCATION LIPOPROTEIN J"/>
    <property type="match status" value="1"/>
</dbReference>
<protein>
    <submittedName>
        <fullName evidence="4">Flagellar M-ring protein</fullName>
    </submittedName>
</protein>
<feature type="region of interest" description="Disordered" evidence="1">
    <location>
        <begin position="1"/>
        <end position="20"/>
    </location>
</feature>
<evidence type="ECO:0000313" key="4">
    <source>
        <dbReference type="EMBL" id="VEB44081.1"/>
    </source>
</evidence>
<keyword evidence="2" id="KW-0812">Transmembrane</keyword>
<feature type="region of interest" description="Disordered" evidence="1">
    <location>
        <begin position="119"/>
        <end position="169"/>
    </location>
</feature>
<dbReference type="EMBL" id="LR134182">
    <property type="protein sequence ID" value="VEB44081.1"/>
    <property type="molecule type" value="Genomic_DNA"/>
</dbReference>
<accession>A0A447TGX5</accession>
<evidence type="ECO:0000259" key="3">
    <source>
        <dbReference type="Pfam" id="PF08345"/>
    </source>
</evidence>
<sequence length="169" mass="18017">MVVNYRRMPDKSGEMKPTPLTPQEVQQINNLVKEAMGYNSGRGDTLNVVNAAFADNAQPVTMQERVIDYVSGNGTSLVKYGLLGIAVLYLLFGVVRPIMRDLVRPPAPAAGAEGEAAAAGAAGPGGRLLAWPGKRASPASPPRWRAAEKTRAKRRSASTAATWKPCASW</sequence>
<proteinExistence type="predicted"/>
<evidence type="ECO:0000256" key="2">
    <source>
        <dbReference type="SAM" id="Phobius"/>
    </source>
</evidence>
<dbReference type="AlphaFoldDB" id="A0A447TGX5"/>
<dbReference type="InterPro" id="IPR043427">
    <property type="entry name" value="YscJ/FliF"/>
</dbReference>